<protein>
    <submittedName>
        <fullName evidence="2">Uncharacterized protein</fullName>
    </submittedName>
</protein>
<keyword evidence="3" id="KW-1185">Reference proteome</keyword>
<evidence type="ECO:0000313" key="3">
    <source>
        <dbReference type="Proteomes" id="UP000324222"/>
    </source>
</evidence>
<dbReference type="AlphaFoldDB" id="A0A5B7DLR7"/>
<evidence type="ECO:0000256" key="1">
    <source>
        <dbReference type="SAM" id="MobiDB-lite"/>
    </source>
</evidence>
<name>A0A5B7DLR7_PORTR</name>
<organism evidence="2 3">
    <name type="scientific">Portunus trituberculatus</name>
    <name type="common">Swimming crab</name>
    <name type="synonym">Neptunus trituberculatus</name>
    <dbReference type="NCBI Taxonomy" id="210409"/>
    <lineage>
        <taxon>Eukaryota</taxon>
        <taxon>Metazoa</taxon>
        <taxon>Ecdysozoa</taxon>
        <taxon>Arthropoda</taxon>
        <taxon>Crustacea</taxon>
        <taxon>Multicrustacea</taxon>
        <taxon>Malacostraca</taxon>
        <taxon>Eumalacostraca</taxon>
        <taxon>Eucarida</taxon>
        <taxon>Decapoda</taxon>
        <taxon>Pleocyemata</taxon>
        <taxon>Brachyura</taxon>
        <taxon>Eubrachyura</taxon>
        <taxon>Portunoidea</taxon>
        <taxon>Portunidae</taxon>
        <taxon>Portuninae</taxon>
        <taxon>Portunus</taxon>
    </lineage>
</organism>
<sequence length="156" mass="18068">MGYWERLHHLNLYSLQRRRERYLVIYVWKILEGLVPNVGLTTNHHPRRGRLCYIKKTEATTQRVATITHYSFTRNGAQVFNAVPRAIRELTGVTTDCFKRQLDRRLATVPDEPPTPGYPSSGTNSLAGLLTAREMELPDHSGGPPYLRPWRRNRTK</sequence>
<dbReference type="EMBL" id="VSRR010001046">
    <property type="protein sequence ID" value="MPC22033.1"/>
    <property type="molecule type" value="Genomic_DNA"/>
</dbReference>
<proteinExistence type="predicted"/>
<dbReference type="Proteomes" id="UP000324222">
    <property type="component" value="Unassembled WGS sequence"/>
</dbReference>
<feature type="region of interest" description="Disordered" evidence="1">
    <location>
        <begin position="131"/>
        <end position="156"/>
    </location>
</feature>
<accession>A0A5B7DLR7</accession>
<gene>
    <name evidence="2" type="ORF">E2C01_015039</name>
</gene>
<evidence type="ECO:0000313" key="2">
    <source>
        <dbReference type="EMBL" id="MPC22033.1"/>
    </source>
</evidence>
<reference evidence="2 3" key="1">
    <citation type="submission" date="2019-05" db="EMBL/GenBank/DDBJ databases">
        <title>Another draft genome of Portunus trituberculatus and its Hox gene families provides insights of decapod evolution.</title>
        <authorList>
            <person name="Jeong J.-H."/>
            <person name="Song I."/>
            <person name="Kim S."/>
            <person name="Choi T."/>
            <person name="Kim D."/>
            <person name="Ryu S."/>
            <person name="Kim W."/>
        </authorList>
    </citation>
    <scope>NUCLEOTIDE SEQUENCE [LARGE SCALE GENOMIC DNA]</scope>
    <source>
        <tissue evidence="2">Muscle</tissue>
    </source>
</reference>
<comment type="caution">
    <text evidence="2">The sequence shown here is derived from an EMBL/GenBank/DDBJ whole genome shotgun (WGS) entry which is preliminary data.</text>
</comment>